<feature type="domain" description="Dynein heavy chain tail" evidence="3">
    <location>
        <begin position="120"/>
        <end position="300"/>
    </location>
</feature>
<dbReference type="GO" id="GO:0045505">
    <property type="term" value="F:dynein intermediate chain binding"/>
    <property type="evidence" value="ECO:0007669"/>
    <property type="project" value="InterPro"/>
</dbReference>
<feature type="compositionally biased region" description="Acidic residues" evidence="2">
    <location>
        <begin position="13"/>
        <end position="25"/>
    </location>
</feature>
<dbReference type="InterPro" id="IPR026983">
    <property type="entry name" value="DHC"/>
</dbReference>
<evidence type="ECO:0000256" key="2">
    <source>
        <dbReference type="SAM" id="MobiDB-lite"/>
    </source>
</evidence>
<dbReference type="Pfam" id="PF08385">
    <property type="entry name" value="DHC_N1"/>
    <property type="match status" value="1"/>
</dbReference>
<proteinExistence type="inferred from homology"/>
<protein>
    <recommendedName>
        <fullName evidence="3">Dynein heavy chain tail domain-containing protein</fullName>
    </recommendedName>
</protein>
<feature type="region of interest" description="Disordered" evidence="2">
    <location>
        <begin position="1"/>
        <end position="30"/>
    </location>
</feature>
<dbReference type="PANTHER" id="PTHR46532">
    <property type="entry name" value="MALE FERTILITY FACTOR KL5"/>
    <property type="match status" value="1"/>
</dbReference>
<dbReference type="OrthoDB" id="10251809at2759"/>
<gene>
    <name evidence="4" type="ORF">NTEN_LOCUS13269</name>
</gene>
<comment type="similarity">
    <text evidence="1">Belongs to the dynein heavy chain family.</text>
</comment>
<evidence type="ECO:0000313" key="5">
    <source>
        <dbReference type="Proteomes" id="UP000479000"/>
    </source>
</evidence>
<feature type="non-terminal residue" evidence="4">
    <location>
        <position position="353"/>
    </location>
</feature>
<accession>A0A6H5GW15</accession>
<evidence type="ECO:0000256" key="1">
    <source>
        <dbReference type="ARBA" id="ARBA00008887"/>
    </source>
</evidence>
<evidence type="ECO:0000313" key="4">
    <source>
        <dbReference type="EMBL" id="CAB0008023.1"/>
    </source>
</evidence>
<sequence>MFTAPQNVPSTAADEDSEEEQEEQENNITLLQKRREECERKARRGEMDPRLEFTFQLLIDATGLPRSEIMDNVFEGNMVIMESEQLRKENDTSGPQDELEYWKKRDAQFSQIVSQIQAHEITNQMIKNCKQYITCHGKETIWSQDRAVTREKLVHCVKLNKAYHDSYIYVKEHNYVPDQPPLQFSENYVFGKFDTFCRRLTKIISMFNLVDDYNSLFECRMEELEDVIKQFNEIKNGITSKTYDYLDHRNQDFDNDFEQLIANTNMLKERIANTIEENYAGIWETLQGDMLDRFLKTVRRVKLEVRPLFLPQLVRLTALLNPALRDLTWTDPEWRNFIGKTNEAVDSFDILIT</sequence>
<dbReference type="Proteomes" id="UP000479000">
    <property type="component" value="Unassembled WGS sequence"/>
</dbReference>
<dbReference type="EMBL" id="CADCXU010019947">
    <property type="protein sequence ID" value="CAB0008023.1"/>
    <property type="molecule type" value="Genomic_DNA"/>
</dbReference>
<dbReference type="PANTHER" id="PTHR46532:SF4">
    <property type="entry name" value="AAA+ ATPASE DOMAIN-CONTAINING PROTEIN"/>
    <property type="match status" value="1"/>
</dbReference>
<dbReference type="GO" id="GO:0005858">
    <property type="term" value="C:axonemal dynein complex"/>
    <property type="evidence" value="ECO:0007669"/>
    <property type="project" value="TreeGrafter"/>
</dbReference>
<evidence type="ECO:0000259" key="3">
    <source>
        <dbReference type="Pfam" id="PF08385"/>
    </source>
</evidence>
<name>A0A6H5GW15_9HEMI</name>
<dbReference type="InterPro" id="IPR013594">
    <property type="entry name" value="Dynein_heavy_tail"/>
</dbReference>
<reference evidence="4 5" key="1">
    <citation type="submission" date="2020-02" db="EMBL/GenBank/DDBJ databases">
        <authorList>
            <person name="Ferguson B K."/>
        </authorList>
    </citation>
    <scope>NUCLEOTIDE SEQUENCE [LARGE SCALE GENOMIC DNA]</scope>
</reference>
<dbReference type="GO" id="GO:0007018">
    <property type="term" value="P:microtubule-based movement"/>
    <property type="evidence" value="ECO:0007669"/>
    <property type="project" value="InterPro"/>
</dbReference>
<organism evidence="4 5">
    <name type="scientific">Nesidiocoris tenuis</name>
    <dbReference type="NCBI Taxonomy" id="355587"/>
    <lineage>
        <taxon>Eukaryota</taxon>
        <taxon>Metazoa</taxon>
        <taxon>Ecdysozoa</taxon>
        <taxon>Arthropoda</taxon>
        <taxon>Hexapoda</taxon>
        <taxon>Insecta</taxon>
        <taxon>Pterygota</taxon>
        <taxon>Neoptera</taxon>
        <taxon>Paraneoptera</taxon>
        <taxon>Hemiptera</taxon>
        <taxon>Heteroptera</taxon>
        <taxon>Panheteroptera</taxon>
        <taxon>Cimicomorpha</taxon>
        <taxon>Miridae</taxon>
        <taxon>Dicyphina</taxon>
        <taxon>Nesidiocoris</taxon>
    </lineage>
</organism>
<keyword evidence="5" id="KW-1185">Reference proteome</keyword>
<feature type="compositionally biased region" description="Polar residues" evidence="2">
    <location>
        <begin position="1"/>
        <end position="10"/>
    </location>
</feature>
<dbReference type="GO" id="GO:0051959">
    <property type="term" value="F:dynein light intermediate chain binding"/>
    <property type="evidence" value="ECO:0007669"/>
    <property type="project" value="InterPro"/>
</dbReference>
<dbReference type="AlphaFoldDB" id="A0A6H5GW15"/>